<name>A0A8X6WM77_TRICX</name>
<evidence type="ECO:0000313" key="2">
    <source>
        <dbReference type="Proteomes" id="UP000887159"/>
    </source>
</evidence>
<dbReference type="AlphaFoldDB" id="A0A8X6WM77"/>
<comment type="caution">
    <text evidence="1">The sequence shown here is derived from an EMBL/GenBank/DDBJ whole genome shotgun (WGS) entry which is preliminary data.</text>
</comment>
<reference evidence="1" key="1">
    <citation type="submission" date="2020-08" db="EMBL/GenBank/DDBJ databases">
        <title>Multicomponent nature underlies the extraordinary mechanical properties of spider dragline silk.</title>
        <authorList>
            <person name="Kono N."/>
            <person name="Nakamura H."/>
            <person name="Mori M."/>
            <person name="Yoshida Y."/>
            <person name="Ohtoshi R."/>
            <person name="Malay A.D."/>
            <person name="Moran D.A.P."/>
            <person name="Tomita M."/>
            <person name="Numata K."/>
            <person name="Arakawa K."/>
        </authorList>
    </citation>
    <scope>NUCLEOTIDE SEQUENCE</scope>
</reference>
<sequence>MTEAALIGEHIATLLSDDLSHNITEVAVSDLGLKQLHYDVLQPCGEYDGLLCQWRLVRDWTAVFLRLCYPWTTAAKSHAQWIHSYQIFLQYHGKKTHLFLALSYYLIQTQRAVYNGFFVL</sequence>
<organism evidence="1 2">
    <name type="scientific">Trichonephila clavipes</name>
    <name type="common">Golden silk orbweaver</name>
    <name type="synonym">Nephila clavipes</name>
    <dbReference type="NCBI Taxonomy" id="2585209"/>
    <lineage>
        <taxon>Eukaryota</taxon>
        <taxon>Metazoa</taxon>
        <taxon>Ecdysozoa</taxon>
        <taxon>Arthropoda</taxon>
        <taxon>Chelicerata</taxon>
        <taxon>Arachnida</taxon>
        <taxon>Araneae</taxon>
        <taxon>Araneomorphae</taxon>
        <taxon>Entelegynae</taxon>
        <taxon>Araneoidea</taxon>
        <taxon>Nephilidae</taxon>
        <taxon>Trichonephila</taxon>
    </lineage>
</organism>
<proteinExistence type="predicted"/>
<protein>
    <submittedName>
        <fullName evidence="1">Uncharacterized protein</fullName>
    </submittedName>
</protein>
<dbReference type="Proteomes" id="UP000887159">
    <property type="component" value="Unassembled WGS sequence"/>
</dbReference>
<evidence type="ECO:0000313" key="1">
    <source>
        <dbReference type="EMBL" id="GFY36281.1"/>
    </source>
</evidence>
<accession>A0A8X6WM77</accession>
<keyword evidence="2" id="KW-1185">Reference proteome</keyword>
<dbReference type="EMBL" id="BMAU01021435">
    <property type="protein sequence ID" value="GFY36281.1"/>
    <property type="molecule type" value="Genomic_DNA"/>
</dbReference>
<gene>
    <name evidence="1" type="ORF">TNCV_4846531</name>
</gene>